<dbReference type="Pfam" id="PF00589">
    <property type="entry name" value="Phage_integrase"/>
    <property type="match status" value="1"/>
</dbReference>
<evidence type="ECO:0000256" key="5">
    <source>
        <dbReference type="PROSITE-ProRule" id="PRU01248"/>
    </source>
</evidence>
<feature type="domain" description="Tyr recombinase" evidence="6">
    <location>
        <begin position="175"/>
        <end position="377"/>
    </location>
</feature>
<dbReference type="InterPro" id="IPR002104">
    <property type="entry name" value="Integrase_catalytic"/>
</dbReference>
<name>A0A1V4ESU2_9BACL</name>
<dbReference type="InterPro" id="IPR010998">
    <property type="entry name" value="Integrase_recombinase_N"/>
</dbReference>
<dbReference type="InterPro" id="IPR050090">
    <property type="entry name" value="Tyrosine_recombinase_XerCD"/>
</dbReference>
<organism evidence="8 9">
    <name type="scientific">Ferroacidibacillus organovorans</name>
    <dbReference type="NCBI Taxonomy" id="1765683"/>
    <lineage>
        <taxon>Bacteria</taxon>
        <taxon>Bacillati</taxon>
        <taxon>Bacillota</taxon>
        <taxon>Bacilli</taxon>
        <taxon>Bacillales</taxon>
        <taxon>Alicyclobacillaceae</taxon>
        <taxon>Ferroacidibacillus</taxon>
    </lineage>
</organism>
<evidence type="ECO:0000259" key="6">
    <source>
        <dbReference type="PROSITE" id="PS51898"/>
    </source>
</evidence>
<keyword evidence="2" id="KW-0229">DNA integration</keyword>
<gene>
    <name evidence="8" type="ORF">B2M26_08890</name>
</gene>
<dbReference type="InterPro" id="IPR044068">
    <property type="entry name" value="CB"/>
</dbReference>
<keyword evidence="9" id="KW-1185">Reference proteome</keyword>
<sequence>MARQEGSIKFHGTNHDGKEKWMLRLYIKIDGNGKRIYLSKIVVGNEKKARQELRKMLSDRDAGTIQINQKETLNEYLDKWMTTHKANVRQRTFDNDNDMLRIYIRPLLGEYKLSKLRPLDIQEAYTTLIEKVSASTIRRAHAVLHNALEDAVRWEIIIKNPSNYANVPKAKITKNERQSLNKEQAIQFIETCHMDRFGAFYVLLLTTGLRPSEALGLKWSDIDWENRTATIKRTMHSNRKGGGYRIEEATKTNLSNRTVVIPEPAVELLRSWRKDQAARALMAGDQYERNELVFTSEVGTPLRSDNMNKRHFKQILEDSGLPSTFTVYGLRHSYATLAILAGVPIKVVSENLGHASIDLTLRTYAHVFTEQKDEAAKKIEQFLFA</sequence>
<dbReference type="Gene3D" id="1.10.443.10">
    <property type="entry name" value="Intergrase catalytic core"/>
    <property type="match status" value="1"/>
</dbReference>
<evidence type="ECO:0000313" key="9">
    <source>
        <dbReference type="Proteomes" id="UP000190229"/>
    </source>
</evidence>
<dbReference type="Pfam" id="PF14659">
    <property type="entry name" value="Phage_int_SAM_3"/>
    <property type="match status" value="1"/>
</dbReference>
<dbReference type="Proteomes" id="UP000190229">
    <property type="component" value="Unassembled WGS sequence"/>
</dbReference>
<dbReference type="AlphaFoldDB" id="A0A1V4ESU2"/>
<evidence type="ECO:0000256" key="3">
    <source>
        <dbReference type="ARBA" id="ARBA00023125"/>
    </source>
</evidence>
<evidence type="ECO:0000313" key="8">
    <source>
        <dbReference type="EMBL" id="OPG15999.1"/>
    </source>
</evidence>
<evidence type="ECO:0008006" key="10">
    <source>
        <dbReference type="Google" id="ProtNLM"/>
    </source>
</evidence>
<evidence type="ECO:0000256" key="1">
    <source>
        <dbReference type="ARBA" id="ARBA00008857"/>
    </source>
</evidence>
<dbReference type="InterPro" id="IPR011010">
    <property type="entry name" value="DNA_brk_join_enz"/>
</dbReference>
<dbReference type="InterPro" id="IPR013762">
    <property type="entry name" value="Integrase-like_cat_sf"/>
</dbReference>
<dbReference type="CDD" id="cd01189">
    <property type="entry name" value="INT_ICEBs1_C_like"/>
    <property type="match status" value="1"/>
</dbReference>
<feature type="domain" description="Core-binding (CB)" evidence="7">
    <location>
        <begin position="71"/>
        <end position="152"/>
    </location>
</feature>
<evidence type="ECO:0000256" key="2">
    <source>
        <dbReference type="ARBA" id="ARBA00022908"/>
    </source>
</evidence>
<comment type="caution">
    <text evidence="8">The sequence shown here is derived from an EMBL/GenBank/DDBJ whole genome shotgun (WGS) entry which is preliminary data.</text>
</comment>
<dbReference type="SUPFAM" id="SSF56349">
    <property type="entry name" value="DNA breaking-rejoining enzymes"/>
    <property type="match status" value="1"/>
</dbReference>
<dbReference type="InterPro" id="IPR004107">
    <property type="entry name" value="Integrase_SAM-like_N"/>
</dbReference>
<comment type="similarity">
    <text evidence="1">Belongs to the 'phage' integrase family.</text>
</comment>
<dbReference type="EMBL" id="MWPS01000025">
    <property type="protein sequence ID" value="OPG15999.1"/>
    <property type="molecule type" value="Genomic_DNA"/>
</dbReference>
<dbReference type="RefSeq" id="WP_079290776.1">
    <property type="nucleotide sequence ID" value="NZ_MWPS01000025.1"/>
</dbReference>
<dbReference type="GO" id="GO:0015074">
    <property type="term" value="P:DNA integration"/>
    <property type="evidence" value="ECO:0007669"/>
    <property type="project" value="UniProtKB-KW"/>
</dbReference>
<keyword evidence="4" id="KW-0233">DNA recombination</keyword>
<dbReference type="PANTHER" id="PTHR30349">
    <property type="entry name" value="PHAGE INTEGRASE-RELATED"/>
    <property type="match status" value="1"/>
</dbReference>
<dbReference type="PROSITE" id="PS51898">
    <property type="entry name" value="TYR_RECOMBINASE"/>
    <property type="match status" value="1"/>
</dbReference>
<dbReference type="PROSITE" id="PS51900">
    <property type="entry name" value="CB"/>
    <property type="match status" value="1"/>
</dbReference>
<reference evidence="8 9" key="1">
    <citation type="submission" date="2017-02" db="EMBL/GenBank/DDBJ databases">
        <title>Draft genome of Acidibacillus ferrooxidans Huett2.</title>
        <authorList>
            <person name="Schopf S."/>
        </authorList>
    </citation>
    <scope>NUCLEOTIDE SEQUENCE [LARGE SCALE GENOMIC DNA]</scope>
    <source>
        <strain evidence="8 9">Huett2</strain>
    </source>
</reference>
<keyword evidence="3 5" id="KW-0238">DNA-binding</keyword>
<accession>A0A1V4ESU2</accession>
<dbReference type="PANTHER" id="PTHR30349:SF64">
    <property type="entry name" value="PROPHAGE INTEGRASE INTD-RELATED"/>
    <property type="match status" value="1"/>
</dbReference>
<dbReference type="Gene3D" id="1.10.150.130">
    <property type="match status" value="1"/>
</dbReference>
<protein>
    <recommendedName>
        <fullName evidence="10">Integrase</fullName>
    </recommendedName>
</protein>
<evidence type="ECO:0000256" key="4">
    <source>
        <dbReference type="ARBA" id="ARBA00023172"/>
    </source>
</evidence>
<dbReference type="GO" id="GO:0006310">
    <property type="term" value="P:DNA recombination"/>
    <property type="evidence" value="ECO:0007669"/>
    <property type="project" value="UniProtKB-KW"/>
</dbReference>
<dbReference type="GO" id="GO:0003677">
    <property type="term" value="F:DNA binding"/>
    <property type="evidence" value="ECO:0007669"/>
    <property type="project" value="UniProtKB-UniRule"/>
</dbReference>
<proteinExistence type="inferred from homology"/>
<evidence type="ECO:0000259" key="7">
    <source>
        <dbReference type="PROSITE" id="PS51900"/>
    </source>
</evidence>